<dbReference type="InterPro" id="IPR036116">
    <property type="entry name" value="FN3_sf"/>
</dbReference>
<evidence type="ECO:0000256" key="1">
    <source>
        <dbReference type="SAM" id="SignalP"/>
    </source>
</evidence>
<dbReference type="NCBIfam" id="TIGR04131">
    <property type="entry name" value="Bac_Flav_CTERM"/>
    <property type="match status" value="1"/>
</dbReference>
<dbReference type="OrthoDB" id="1652165at2"/>
<dbReference type="Pfam" id="PF18911">
    <property type="entry name" value="PKD_4"/>
    <property type="match status" value="3"/>
</dbReference>
<sequence length="2773" mass="281016">MERTLPCATAMPPLSVLRRFRACLVLLAALVTGGPLAAQVPYNYTTEGFDGANLPRSSSAAPATLTSFLTTTGTWSIYKGYGTTSSDPCPNSSTNWAIRFPSGQGAYVVSPTLPQGAGVLTFNDARTSRVFTVYTSTDNGTTWGAGTNVTSPSTGCGNMTVTINSLAVNRIKIGSFSANDMGVDNVLITAAGINVPMVTTTVASGITVISANSGGNVIADGGAAVSVRGVVWGTSPNPTVPSASSSTDGSGVGTFTSLMTGLGGGTTYYYRAYATNATGTGYGAEYSFTTPPPTPTLLVNPTALDFGMQTVSTTSQQQYYTIQGVYLSPATGSVTVAAPAGYQVSTTNGTGFANTLLLSYTGGTLALDTIYIRFVPTAVGTANGNATNSGGGASANVALTGAGAQVLNGFTNVGFDFWTGFGYQEKMSQKAGNSGEAKLSIYISVPSGSIPATVRVELPGISGATGFPQTVTVAPGAVSEVEGFPTGDASNALNPGGMPDTRLYYTGVSNRGIHIYSTNGVPISVWMHSYTTGNSAAGAMLFPSNTWASSYTVQAYGGYSNNSNPNSFFFVVAKEDNTPIWFTPSQDILDSVTAALFDDGNTAAMVKYPKNVPVGPIILNKGQVFNAMGFIQGSGSGISSSNARGLDLSGSKVNTNCDKSIAVFGGNGRVLVNAASCNASQGSDHMIQQMFPSVAWGKRYLTAPTTTMEYNLYRVNVSDPTTQVWVNNPAHTTALNPTTLVNNLYYEFASSQPQLIESDKPITVTQFIVAGGCANANGSKGNGDPEMIILSPVEQAINRTTVYSARVKNPSASYNGHYINVIIPTGGVASFRLDGGTTGDPGINQATASATTCYNTGGVQPLTAIFKPHPQFTGYSYAQLRVTPGASHTLYSDSAFNAIAYGMGDGESYGYNAGCSLKDLSQVLLIGNPYGVTQGLTCKGNDFYFRIALPYAPAQLASLTWDFYGNSSLVPNAAVVQNAPAPDSTFTIDAIPYYVYRIPTPYHFNEAGNYNFRVLANALTTGGCTGIKVFNNTVNVVNGPVPEFSFTAGSCGSTTISFSDLSTSDSTLISNWSWNFGDGATLADTSHLSSPSYTYPSLSNYTVTMRAINAAGCFADTVQTVNLAGNLSASFTVAPATTVCAGTPVVFTSTSTGAGTYGTITEWTWDFGNGAGPQVFANGDPQTVTYTTAGIKTVTLTVKTSLGCTSTVFSQNITVNGVPAITSAATGVVCSGVAQNYAIGSSLPGTMYGWDRAAVAGISNGAVSGQTAAVITETLVNTTNAPVVVAYIITPTLGSCPGAPFTYTVTVNPAVSVTSAATGTVCSGAAQNYPITGSVAGGTFSWSRAAVAGISNAAVSNQASSSITEALVNTTSAPIDVVYSITPAANGCSGASFTYTVTVYPTATITSAATGSVCSNSPLAYTISSGVAGATFVWSRAAVAGISNAAVSGQTTNTITETLVNTSNAPVSVIYSITPTANGCTGTPFTYTVTVNPRPTVTSAATASVCGSNPLNYLITSNVSGATFLWSRPTVAGISNAAVSNQGSNPITETLFNTTTSPIDVTYTITGYSLPPSFGGCPGPAFTFTVTVNPTPVITSAATGGVCSGQPLSYNINSTVAGAQYTWSRAAVAGISNAAVSGQASNPIAETLVNTTTNVVDVTYSIVTGFSGCTAPPFLYTVTVTPTPTVTSAATGSVCSGTALSYNIASGVTGTTFSWSRAAVAGISNTAVSAQSSNPIAETLVNTTNAPVAVTYTITPSANGCSGAPFTYTLTVNPTAVITSATNGAVCSGAAQAYSIASNVAGATFTWSRAAVAGISNAAVSGQTTAAITEALVNTTNTPVVVTYTIAPSFGGCAGPAFTYSVTVNPTATITGGASGTVCSGAPYSYNITSGVAGASFAWSRAAVAGVSNAAVSGQLSNPIAETLVNTTSAPVSVVYVITPTANGCAGTPFNHTVIVNPTAVVTSAATGAVCGGSPLAYTITGNVSGATFSWDRAAVAGISNAAVSGQTSSVITETLVNTTTAPVTVVYTITPSANGCVGTPFTYTVTVNPTPAVTSAATGAVCSGQPLSYTISSTVAGATFTWSRAAVAGISNPAVSGQTGSPVSETLVNTGTAPVDVVYSIVASFGGCASAPFTYTVTVTPAPSVTSAATATVCSGAAQSYTLTASFAGTTFTWNRAAVAGISNAAVSNATGNPITEALVNSTNAPINVTYIIQTTANGCPGAPFNYVVTVNPVAAVTSAATGTVCSGAPQNYAITGNAVGAIFTWSRTAVAGISNGAVSNVAGSTINEALVNTTGSPVAVIYTIAPSFAGCAGTPFTYTVTVNPTATVTSAATGTVCSNSAHSYVITSNVIGATYSWSRAAIAGISNAAVSNVPGAVITETLINTTNSAVNLTYVITPSANGCAGTPFTYTVTVNPIPMVTSPASATSCSGAGFTYNISTSVAGASLSWSRAAVAGISNAPVSGQASPQINELLVNTTDNPIVVSYIITPATGICAGVPFTLDVTVNPKPRAIFTPAQTSDCISGPVNFSANVSPNVTGYSWNFGDGTPRGTSATPAHTYTSASTYDVTLTVTTAAGCVFTTNPQAVTLLPLLARPVVQADATTSSLRFYWNAVPGATGYEVSFDGGVTWRAPNDTSGRAHLLTGLSPEQTFTITVRANGAVSCQSAIATRTVMVPLPDVGIFVPNTISPNGDGKNETLKVLGNNIQYYSLKVYSQWGQLLFSYDGHDGSKGWDGTVGGTLQPAGVYAYAVSVTLTDGRVITKKGLFNLLR</sequence>
<dbReference type="InterPro" id="IPR035234">
    <property type="entry name" value="IgGFc-bd_N"/>
</dbReference>
<dbReference type="SUPFAM" id="SSF49265">
    <property type="entry name" value="Fibronectin type III"/>
    <property type="match status" value="1"/>
</dbReference>
<dbReference type="InterPro" id="IPR000601">
    <property type="entry name" value="PKD_dom"/>
</dbReference>
<proteinExistence type="predicted"/>
<dbReference type="Pfam" id="PF17517">
    <property type="entry name" value="IgGFc_binding"/>
    <property type="match status" value="1"/>
</dbReference>
<dbReference type="EMBL" id="SJZI01000042">
    <property type="protein sequence ID" value="TCJ14218.1"/>
    <property type="molecule type" value="Genomic_DNA"/>
</dbReference>
<dbReference type="InterPro" id="IPR026341">
    <property type="entry name" value="T9SS_type_B"/>
</dbReference>
<dbReference type="InterPro" id="IPR035986">
    <property type="entry name" value="PKD_dom_sf"/>
</dbReference>
<dbReference type="RefSeq" id="WP_131449129.1">
    <property type="nucleotide sequence ID" value="NZ_SJZI01000042.1"/>
</dbReference>
<dbReference type="Gene3D" id="2.60.40.10">
    <property type="entry name" value="Immunoglobulins"/>
    <property type="match status" value="4"/>
</dbReference>
<evidence type="ECO:0000259" key="2">
    <source>
        <dbReference type="PROSITE" id="PS50093"/>
    </source>
</evidence>
<dbReference type="InterPro" id="IPR022409">
    <property type="entry name" value="PKD/Chitinase_dom"/>
</dbReference>
<dbReference type="SMART" id="SM00089">
    <property type="entry name" value="PKD"/>
    <property type="match status" value="4"/>
</dbReference>
<name>A0A4R1BBA3_9BACT</name>
<evidence type="ECO:0000313" key="3">
    <source>
        <dbReference type="EMBL" id="TCJ14218.1"/>
    </source>
</evidence>
<dbReference type="Pfam" id="PF19406">
    <property type="entry name" value="PKD_5"/>
    <property type="match status" value="14"/>
</dbReference>
<accession>A0A4R1BBA3</accession>
<dbReference type="InterPro" id="IPR045828">
    <property type="entry name" value="PKD_Bacteroidetes"/>
</dbReference>
<evidence type="ECO:0000313" key="4">
    <source>
        <dbReference type="Proteomes" id="UP000295334"/>
    </source>
</evidence>
<comment type="caution">
    <text evidence="3">The sequence shown here is derived from an EMBL/GenBank/DDBJ whole genome shotgun (WGS) entry which is preliminary data.</text>
</comment>
<feature type="domain" description="PKD" evidence="2">
    <location>
        <begin position="1039"/>
        <end position="1112"/>
    </location>
</feature>
<dbReference type="CDD" id="cd00146">
    <property type="entry name" value="PKD"/>
    <property type="match status" value="3"/>
</dbReference>
<feature type="signal peptide" evidence="1">
    <location>
        <begin position="1"/>
        <end position="37"/>
    </location>
</feature>
<dbReference type="SUPFAM" id="SSF49299">
    <property type="entry name" value="PKD domain"/>
    <property type="match status" value="3"/>
</dbReference>
<keyword evidence="1" id="KW-0732">Signal</keyword>
<organism evidence="3 4">
    <name type="scientific">Flaviaesturariibacter flavus</name>
    <dbReference type="NCBI Taxonomy" id="2502780"/>
    <lineage>
        <taxon>Bacteria</taxon>
        <taxon>Pseudomonadati</taxon>
        <taxon>Bacteroidota</taxon>
        <taxon>Chitinophagia</taxon>
        <taxon>Chitinophagales</taxon>
        <taxon>Chitinophagaceae</taxon>
        <taxon>Flaviaestuariibacter</taxon>
    </lineage>
</organism>
<dbReference type="InterPro" id="IPR013783">
    <property type="entry name" value="Ig-like_fold"/>
</dbReference>
<keyword evidence="4" id="KW-1185">Reference proteome</keyword>
<protein>
    <submittedName>
        <fullName evidence="3">PKD domain-containing protein</fullName>
    </submittedName>
</protein>
<feature type="chain" id="PRO_5020995106" evidence="1">
    <location>
        <begin position="38"/>
        <end position="2773"/>
    </location>
</feature>
<reference evidence="3 4" key="1">
    <citation type="submission" date="2019-03" db="EMBL/GenBank/DDBJ databases">
        <authorList>
            <person name="Kim M.K.M."/>
        </authorList>
    </citation>
    <scope>NUCLEOTIDE SEQUENCE [LARGE SCALE GENOMIC DNA]</scope>
    <source>
        <strain evidence="3 4">17J68-12</strain>
    </source>
</reference>
<dbReference type="Pfam" id="PF13585">
    <property type="entry name" value="CHU_C"/>
    <property type="match status" value="1"/>
</dbReference>
<dbReference type="PROSITE" id="PS50093">
    <property type="entry name" value="PKD"/>
    <property type="match status" value="3"/>
</dbReference>
<feature type="domain" description="PKD" evidence="2">
    <location>
        <begin position="2512"/>
        <end position="2579"/>
    </location>
</feature>
<gene>
    <name evidence="3" type="ORF">EPD60_09430</name>
</gene>
<dbReference type="Proteomes" id="UP000295334">
    <property type="component" value="Unassembled WGS sequence"/>
</dbReference>
<feature type="domain" description="PKD" evidence="2">
    <location>
        <begin position="1128"/>
        <end position="1207"/>
    </location>
</feature>